<gene>
    <name evidence="1" type="ORF">SPLIT_LOCUS1003</name>
</gene>
<reference evidence="1" key="1">
    <citation type="submission" date="2022-02" db="EMBL/GenBank/DDBJ databases">
        <authorList>
            <person name="King R."/>
        </authorList>
    </citation>
    <scope>NUCLEOTIDE SEQUENCE</scope>
</reference>
<evidence type="ECO:0000313" key="2">
    <source>
        <dbReference type="Proteomes" id="UP001153321"/>
    </source>
</evidence>
<name>A0A9P0MW75_SPOLI</name>
<proteinExistence type="predicted"/>
<accession>A0A9P0MW75</accession>
<sequence length="109" mass="12895">MSAALLCSYLYRLIRRLLKVSQACWTSHWSAINMALSLDIDRGPHFAPRDLPPRSNELHNELSSKYRKKLLKAHIKNAHKSLLRQDLQIYSTPFVKSRNLHVEPRYKWR</sequence>
<evidence type="ECO:0000313" key="1">
    <source>
        <dbReference type="EMBL" id="CAH1635641.1"/>
    </source>
</evidence>
<protein>
    <submittedName>
        <fullName evidence="1">Uncharacterized protein</fullName>
    </submittedName>
</protein>
<dbReference type="Proteomes" id="UP001153321">
    <property type="component" value="Chromosome 11"/>
</dbReference>
<dbReference type="AlphaFoldDB" id="A0A9P0MW75"/>
<dbReference type="EMBL" id="LR824542">
    <property type="protein sequence ID" value="CAH1635641.1"/>
    <property type="molecule type" value="Genomic_DNA"/>
</dbReference>
<organism evidence="1 2">
    <name type="scientific">Spodoptera littoralis</name>
    <name type="common">Egyptian cotton leafworm</name>
    <dbReference type="NCBI Taxonomy" id="7109"/>
    <lineage>
        <taxon>Eukaryota</taxon>
        <taxon>Metazoa</taxon>
        <taxon>Ecdysozoa</taxon>
        <taxon>Arthropoda</taxon>
        <taxon>Hexapoda</taxon>
        <taxon>Insecta</taxon>
        <taxon>Pterygota</taxon>
        <taxon>Neoptera</taxon>
        <taxon>Endopterygota</taxon>
        <taxon>Lepidoptera</taxon>
        <taxon>Glossata</taxon>
        <taxon>Ditrysia</taxon>
        <taxon>Noctuoidea</taxon>
        <taxon>Noctuidae</taxon>
        <taxon>Amphipyrinae</taxon>
        <taxon>Spodoptera</taxon>
    </lineage>
</organism>
<keyword evidence="2" id="KW-1185">Reference proteome</keyword>